<protein>
    <recommendedName>
        <fullName evidence="1">Beta-lactamase-related domain-containing protein</fullName>
    </recommendedName>
</protein>
<organism evidence="2">
    <name type="scientific">marine metagenome</name>
    <dbReference type="NCBI Taxonomy" id="408172"/>
    <lineage>
        <taxon>unclassified sequences</taxon>
        <taxon>metagenomes</taxon>
        <taxon>ecological metagenomes</taxon>
    </lineage>
</organism>
<feature type="non-terminal residue" evidence="2">
    <location>
        <position position="1"/>
    </location>
</feature>
<dbReference type="SUPFAM" id="SSF56601">
    <property type="entry name" value="beta-lactamase/transpeptidase-like"/>
    <property type="match status" value="1"/>
</dbReference>
<dbReference type="InterPro" id="IPR012338">
    <property type="entry name" value="Beta-lactam/transpept-like"/>
</dbReference>
<dbReference type="EMBL" id="UINC01172000">
    <property type="protein sequence ID" value="SVD76856.1"/>
    <property type="molecule type" value="Genomic_DNA"/>
</dbReference>
<feature type="non-terminal residue" evidence="2">
    <location>
        <position position="262"/>
    </location>
</feature>
<reference evidence="2" key="1">
    <citation type="submission" date="2018-05" db="EMBL/GenBank/DDBJ databases">
        <authorList>
            <person name="Lanie J.A."/>
            <person name="Ng W.-L."/>
            <person name="Kazmierczak K.M."/>
            <person name="Andrzejewski T.M."/>
            <person name="Davidsen T.M."/>
            <person name="Wayne K.J."/>
            <person name="Tettelin H."/>
            <person name="Glass J.I."/>
            <person name="Rusch D."/>
            <person name="Podicherti R."/>
            <person name="Tsui H.-C.T."/>
            <person name="Winkler M.E."/>
        </authorList>
    </citation>
    <scope>NUCLEOTIDE SEQUENCE</scope>
</reference>
<accession>A0A382Y0P7</accession>
<evidence type="ECO:0000313" key="2">
    <source>
        <dbReference type="EMBL" id="SVD76856.1"/>
    </source>
</evidence>
<gene>
    <name evidence="2" type="ORF">METZ01_LOCUS429710</name>
</gene>
<dbReference type="PANTHER" id="PTHR43283">
    <property type="entry name" value="BETA-LACTAMASE-RELATED"/>
    <property type="match status" value="1"/>
</dbReference>
<dbReference type="PANTHER" id="PTHR43283:SF3">
    <property type="entry name" value="BETA-LACTAMASE FAMILY PROTEIN (AFU_ORTHOLOGUE AFUA_5G07500)"/>
    <property type="match status" value="1"/>
</dbReference>
<dbReference type="AlphaFoldDB" id="A0A382Y0P7"/>
<name>A0A382Y0P7_9ZZZZ</name>
<sequence length="262" mass="29062">VKQPEQILSDPEEVGIKPDTIAILKDRVQQEIDSGLLPSAQFAIARRGKLVAFETLGAATSDSLYCVFSSTKAITSAMAWLLIQNGELDTSIRVSQLLPEFNERGKQDITIEQLFTHTAGFPHAPFRPTDWLDPEKRQQRFRSWRLNWQPGSRFEYHATSSMWAIAAIIELITGQSFAQQVRSRIAQPLSLEDLWLGCPAEQHHRIKEVVHVGEAMTAADYAALNLAQPAVTEVTEDALTRFNDAEVREIPIPGGGGIMSAA</sequence>
<feature type="domain" description="Beta-lactamase-related" evidence="1">
    <location>
        <begin position="25"/>
        <end position="260"/>
    </location>
</feature>
<dbReference type="Gene3D" id="3.40.710.10">
    <property type="entry name" value="DD-peptidase/beta-lactamase superfamily"/>
    <property type="match status" value="1"/>
</dbReference>
<dbReference type="Pfam" id="PF00144">
    <property type="entry name" value="Beta-lactamase"/>
    <property type="match status" value="1"/>
</dbReference>
<proteinExistence type="predicted"/>
<evidence type="ECO:0000259" key="1">
    <source>
        <dbReference type="Pfam" id="PF00144"/>
    </source>
</evidence>
<dbReference type="InterPro" id="IPR001466">
    <property type="entry name" value="Beta-lactam-related"/>
</dbReference>
<dbReference type="InterPro" id="IPR050789">
    <property type="entry name" value="Diverse_Enzym_Activities"/>
</dbReference>